<dbReference type="Pfam" id="PF13202">
    <property type="entry name" value="EF-hand_5"/>
    <property type="match status" value="1"/>
</dbReference>
<dbReference type="InterPro" id="IPR019734">
    <property type="entry name" value="TPR_rpt"/>
</dbReference>
<proteinExistence type="predicted"/>
<feature type="domain" description="EF-hand" evidence="7">
    <location>
        <begin position="581"/>
        <end position="616"/>
    </location>
</feature>
<gene>
    <name evidence="8" type="ORF">SEMRO_741_G195710.1</name>
</gene>
<evidence type="ECO:0000313" key="8">
    <source>
        <dbReference type="EMBL" id="CAB9515827.1"/>
    </source>
</evidence>
<evidence type="ECO:0000256" key="1">
    <source>
        <dbReference type="ARBA" id="ARBA00022737"/>
    </source>
</evidence>
<protein>
    <submittedName>
        <fullName evidence="8">Stress-induced-phosphoprotein 1</fullName>
    </submittedName>
</protein>
<feature type="domain" description="EF-hand" evidence="7">
    <location>
        <begin position="323"/>
        <end position="358"/>
    </location>
</feature>
<feature type="compositionally biased region" description="Basic and acidic residues" evidence="6">
    <location>
        <begin position="83"/>
        <end position="107"/>
    </location>
</feature>
<dbReference type="OrthoDB" id="2423701at2759"/>
<dbReference type="SUPFAM" id="SSF47473">
    <property type="entry name" value="EF-hand"/>
    <property type="match status" value="2"/>
</dbReference>
<dbReference type="SUPFAM" id="SSF48452">
    <property type="entry name" value="TPR-like"/>
    <property type="match status" value="1"/>
</dbReference>
<feature type="repeat" description="TPR" evidence="4">
    <location>
        <begin position="103"/>
        <end position="136"/>
    </location>
</feature>
<feature type="region of interest" description="Disordered" evidence="6">
    <location>
        <begin position="1"/>
        <end position="107"/>
    </location>
</feature>
<dbReference type="PROSITE" id="PS50222">
    <property type="entry name" value="EF_HAND_2"/>
    <property type="match status" value="5"/>
</dbReference>
<keyword evidence="5" id="KW-0175">Coiled coil</keyword>
<keyword evidence="2 4" id="KW-0802">TPR repeat</keyword>
<evidence type="ECO:0000256" key="2">
    <source>
        <dbReference type="ARBA" id="ARBA00022803"/>
    </source>
</evidence>
<evidence type="ECO:0000256" key="6">
    <source>
        <dbReference type="SAM" id="MobiDB-lite"/>
    </source>
</evidence>
<dbReference type="PANTHER" id="PTHR22904:SF523">
    <property type="entry name" value="STRESS-INDUCED-PHOSPHOPROTEIN 1"/>
    <property type="match status" value="1"/>
</dbReference>
<dbReference type="SMART" id="SM00054">
    <property type="entry name" value="EFh"/>
    <property type="match status" value="5"/>
</dbReference>
<dbReference type="Pfam" id="PF13499">
    <property type="entry name" value="EF-hand_7"/>
    <property type="match status" value="2"/>
</dbReference>
<feature type="compositionally biased region" description="Basic and acidic residues" evidence="6">
    <location>
        <begin position="25"/>
        <end position="36"/>
    </location>
</feature>
<dbReference type="EMBL" id="CAICTM010000740">
    <property type="protein sequence ID" value="CAB9515827.1"/>
    <property type="molecule type" value="Genomic_DNA"/>
</dbReference>
<name>A0A9N8E6X2_9STRA</name>
<evidence type="ECO:0000256" key="3">
    <source>
        <dbReference type="ARBA" id="ARBA00022837"/>
    </source>
</evidence>
<dbReference type="SMART" id="SM00028">
    <property type="entry name" value="TPR"/>
    <property type="match status" value="3"/>
</dbReference>
<dbReference type="Proteomes" id="UP001153069">
    <property type="component" value="Unassembled WGS sequence"/>
</dbReference>
<dbReference type="Gene3D" id="1.25.40.10">
    <property type="entry name" value="Tetratricopeptide repeat domain"/>
    <property type="match status" value="1"/>
</dbReference>
<evidence type="ECO:0000313" key="9">
    <source>
        <dbReference type="Proteomes" id="UP001153069"/>
    </source>
</evidence>
<feature type="region of interest" description="Disordered" evidence="6">
    <location>
        <begin position="216"/>
        <end position="235"/>
    </location>
</feature>
<dbReference type="InterPro" id="IPR002048">
    <property type="entry name" value="EF_hand_dom"/>
</dbReference>
<dbReference type="PROSITE" id="PS50005">
    <property type="entry name" value="TPR"/>
    <property type="match status" value="1"/>
</dbReference>
<comment type="caution">
    <text evidence="8">The sequence shown here is derived from an EMBL/GenBank/DDBJ whole genome shotgun (WGS) entry which is preliminary data.</text>
</comment>
<evidence type="ECO:0000256" key="5">
    <source>
        <dbReference type="SAM" id="Coils"/>
    </source>
</evidence>
<dbReference type="PANTHER" id="PTHR22904">
    <property type="entry name" value="TPR REPEAT CONTAINING PROTEIN"/>
    <property type="match status" value="1"/>
</dbReference>
<feature type="domain" description="EF-hand" evidence="7">
    <location>
        <begin position="405"/>
        <end position="440"/>
    </location>
</feature>
<dbReference type="GO" id="GO:0051879">
    <property type="term" value="F:Hsp90 protein binding"/>
    <property type="evidence" value="ECO:0007669"/>
    <property type="project" value="TreeGrafter"/>
</dbReference>
<organism evidence="8 9">
    <name type="scientific">Seminavis robusta</name>
    <dbReference type="NCBI Taxonomy" id="568900"/>
    <lineage>
        <taxon>Eukaryota</taxon>
        <taxon>Sar</taxon>
        <taxon>Stramenopiles</taxon>
        <taxon>Ochrophyta</taxon>
        <taxon>Bacillariophyta</taxon>
        <taxon>Bacillariophyceae</taxon>
        <taxon>Bacillariophycidae</taxon>
        <taxon>Naviculales</taxon>
        <taxon>Naviculaceae</taxon>
        <taxon>Seminavis</taxon>
    </lineage>
</organism>
<keyword evidence="3" id="KW-0106">Calcium</keyword>
<dbReference type="AlphaFoldDB" id="A0A9N8E6X2"/>
<sequence>MPRERETRRTTTRMSAKPPVRTGRLSRDSVDADKSSRNTVPVSRPSIRGGGKPPVNRSKGTSASDKMFGAERKKARDKIKKKQREEGNKENGRSMKDTVHGAAKEAKTKGNTAFKDANWDDAIKHYTRALKVDSRDHVCLANRSAAYLKKGQNEKALEDADRCIKLKPAYSKGHIRKAGAYHAMRKFTAEVKAYQSGLDACPDDKMLTQGLDQAKRSRAANSRASHAARKTEATMQAAASVRKKARRSDTVSQFVKETKKNLELQMAAIEAQLDMVRELEKMKSEEKLDLLFSLVDKDKDGYIDAKELARGLRKRNVGLSFADAIEKAIELVAMYDEDGDAVLDRNEFEYFVDKMVVELDASVDEFSEFLTYQMLFSEAGGDDSEIDADDLKDEVKERGQLLNALHDPRMDSLFVLFDRNGDGTVSFKEVACGLYHLTKDMEESAKATTGLLLMMDVDDKRVLVFEQFAKLILAIAAAAGTSFEEVANDLTLALTSPDSKKFDKETMRALTLAERDYKKARDRAEAEKAQARIMDALSYGRTLRLFDLWDANGDGYINFEELFAGLQRYQAAAARENNVVIDAEQVAMQLMALDTDGDHSLDREEFATAMVTYADAMRTDLHQLIDFMCVVTALEKVI</sequence>
<feature type="domain" description="EF-hand" evidence="7">
    <location>
        <begin position="537"/>
        <end position="572"/>
    </location>
</feature>
<dbReference type="InterPro" id="IPR011992">
    <property type="entry name" value="EF-hand-dom_pair"/>
</dbReference>
<dbReference type="InterPro" id="IPR011990">
    <property type="entry name" value="TPR-like_helical_dom_sf"/>
</dbReference>
<dbReference type="PROSITE" id="PS00018">
    <property type="entry name" value="EF_HAND_1"/>
    <property type="match status" value="4"/>
</dbReference>
<evidence type="ECO:0000256" key="4">
    <source>
        <dbReference type="PROSITE-ProRule" id="PRU00339"/>
    </source>
</evidence>
<accession>A0A9N8E6X2</accession>
<keyword evidence="1" id="KW-0677">Repeat</keyword>
<dbReference type="Gene3D" id="1.10.238.10">
    <property type="entry name" value="EF-hand"/>
    <property type="match status" value="3"/>
</dbReference>
<dbReference type="CDD" id="cd00051">
    <property type="entry name" value="EFh"/>
    <property type="match status" value="2"/>
</dbReference>
<dbReference type="GO" id="GO:0005509">
    <property type="term" value="F:calcium ion binding"/>
    <property type="evidence" value="ECO:0007669"/>
    <property type="project" value="InterPro"/>
</dbReference>
<dbReference type="InterPro" id="IPR018247">
    <property type="entry name" value="EF_Hand_1_Ca_BS"/>
</dbReference>
<keyword evidence="9" id="KW-1185">Reference proteome</keyword>
<feature type="coiled-coil region" evidence="5">
    <location>
        <begin position="252"/>
        <end position="279"/>
    </location>
</feature>
<reference evidence="8" key="1">
    <citation type="submission" date="2020-06" db="EMBL/GenBank/DDBJ databases">
        <authorList>
            <consortium name="Plant Systems Biology data submission"/>
        </authorList>
    </citation>
    <scope>NUCLEOTIDE SEQUENCE</scope>
    <source>
        <strain evidence="8">D6</strain>
    </source>
</reference>
<feature type="domain" description="EF-hand" evidence="7">
    <location>
        <begin position="283"/>
        <end position="318"/>
    </location>
</feature>
<evidence type="ECO:0000259" key="7">
    <source>
        <dbReference type="PROSITE" id="PS50222"/>
    </source>
</evidence>